<gene>
    <name evidence="4" type="ORF">MPSI1_001012</name>
</gene>
<dbReference type="InterPro" id="IPR028211">
    <property type="entry name" value="Ntr2"/>
</dbReference>
<reference evidence="4" key="1">
    <citation type="submission" date="2023-02" db="EMBL/GenBank/DDBJ databases">
        <title>Mating type loci evolution in Malassezia.</title>
        <authorList>
            <person name="Coelho M.A."/>
        </authorList>
    </citation>
    <scope>NUCLEOTIDE SEQUENCE</scope>
    <source>
        <strain evidence="4">CBS 14136</strain>
    </source>
</reference>
<keyword evidence="2" id="KW-0539">Nucleus</keyword>
<keyword evidence="5" id="KW-1185">Reference proteome</keyword>
<accession>A0AAF0F473</accession>
<protein>
    <recommendedName>
        <fullName evidence="6">GCF C-terminal domain-containing protein</fullName>
    </recommendedName>
</protein>
<organism evidence="4 5">
    <name type="scientific">Malassezia psittaci</name>
    <dbReference type="NCBI Taxonomy" id="1821823"/>
    <lineage>
        <taxon>Eukaryota</taxon>
        <taxon>Fungi</taxon>
        <taxon>Dikarya</taxon>
        <taxon>Basidiomycota</taxon>
        <taxon>Ustilaginomycotina</taxon>
        <taxon>Malasseziomycetes</taxon>
        <taxon>Malasseziales</taxon>
        <taxon>Malasseziaceae</taxon>
        <taxon>Malassezia</taxon>
    </lineage>
</organism>
<dbReference type="AlphaFoldDB" id="A0AAF0F473"/>
<feature type="region of interest" description="Disordered" evidence="3">
    <location>
        <begin position="57"/>
        <end position="141"/>
    </location>
</feature>
<feature type="region of interest" description="Disordered" evidence="3">
    <location>
        <begin position="201"/>
        <end position="231"/>
    </location>
</feature>
<dbReference type="PANTHER" id="PTHR12214:SF0">
    <property type="entry name" value="LD29489P"/>
    <property type="match status" value="1"/>
</dbReference>
<dbReference type="GO" id="GO:0000390">
    <property type="term" value="P:spliceosomal complex disassembly"/>
    <property type="evidence" value="ECO:0007669"/>
    <property type="project" value="InterPro"/>
</dbReference>
<dbReference type="Pfam" id="PF15458">
    <property type="entry name" value="NTR2"/>
    <property type="match status" value="1"/>
</dbReference>
<evidence type="ECO:0000256" key="3">
    <source>
        <dbReference type="SAM" id="MobiDB-lite"/>
    </source>
</evidence>
<dbReference type="GO" id="GO:0003677">
    <property type="term" value="F:DNA binding"/>
    <property type="evidence" value="ECO:0007669"/>
    <property type="project" value="InterPro"/>
</dbReference>
<sequence length="716" mass="80254">MADRSRWLQSRYGDQTSHTRIAAPESIAAAKKKRAEQRRAVALALQRDETDDYIPLDISNTTRSVAARSTSNETYAGPHPESGLQREEDDLGSGEDEHAEFTGATERIPLGRNAERERRQQRRRQMQSLIAEATGAPNEEEDIAVVVREQPRRTQPAPHMASTTILEPTTTDFDQILVREEDHEEQEEQDAWEAAQLNRSDIPGMRKSTSEREPSPHRPVPIPLTAPVPTPTSCLARLEKQMSSLNERANQEEQHRIDTENALASLDHDETQSRTAVEAAEAKLAWFAELESFVETFAAFLDVKMPLIDTLEHNALALLVDRKISREHARMLAIEDALSLFHGVSETRLCPSHKSRNVATMDRDGPGNSPIRESRRLQMHCTRDISSQRLSDEEIEHFRQGRDELAKNVETVLQDTNAPEFRSPLAADDNGVWHPRSIAARFHAWRSTYPAEYDLAWGGLALAATWQIFARLEILQWDPLWCTGRDVDQDDICLTGPRAGLEGFTFEHEINLYLDADARERNKGRGGDSEASTTLISNVVVPRLISVAEEAYDIWSATETKAALSLIEQISYLMDASSWQIKSLVRAFLTPFQTQIDLLETALDAPKIFPGLAMHPDVPKAREFIAQELGGLAVNLGRWAICYHGSHALQWSVSECSSYDQLLDRLLGKVLWPILVEAGAFGGTAVAKRILMECPLQSVESDVRSNYKALALNNTL</sequence>
<proteinExistence type="predicted"/>
<dbReference type="EMBL" id="CP118375">
    <property type="protein sequence ID" value="WFD42370.1"/>
    <property type="molecule type" value="Genomic_DNA"/>
</dbReference>
<name>A0AAF0F473_9BASI</name>
<evidence type="ECO:0000313" key="4">
    <source>
        <dbReference type="EMBL" id="WFD42370.1"/>
    </source>
</evidence>
<feature type="compositionally biased region" description="Polar residues" evidence="3">
    <location>
        <begin position="58"/>
        <end position="74"/>
    </location>
</feature>
<dbReference type="Proteomes" id="UP001214628">
    <property type="component" value="Chromosome 1"/>
</dbReference>
<evidence type="ECO:0000256" key="1">
    <source>
        <dbReference type="ARBA" id="ARBA00004123"/>
    </source>
</evidence>
<feature type="region of interest" description="Disordered" evidence="3">
    <location>
        <begin position="1"/>
        <end position="30"/>
    </location>
</feature>
<dbReference type="InterPro" id="IPR012890">
    <property type="entry name" value="GCFC2-like"/>
</dbReference>
<comment type="subcellular location">
    <subcellularLocation>
        <location evidence="1">Nucleus</location>
    </subcellularLocation>
</comment>
<dbReference type="PANTHER" id="PTHR12214">
    <property type="entry name" value="GC-RICH SEQUENCE DNA-BINDING FACTOR"/>
    <property type="match status" value="1"/>
</dbReference>
<dbReference type="GO" id="GO:0071008">
    <property type="term" value="C:U2-type post-mRNA release spliceosomal complex"/>
    <property type="evidence" value="ECO:0007669"/>
    <property type="project" value="InterPro"/>
</dbReference>
<evidence type="ECO:0000313" key="5">
    <source>
        <dbReference type="Proteomes" id="UP001214628"/>
    </source>
</evidence>
<evidence type="ECO:0008006" key="6">
    <source>
        <dbReference type="Google" id="ProtNLM"/>
    </source>
</evidence>
<evidence type="ECO:0000256" key="2">
    <source>
        <dbReference type="ARBA" id="ARBA00023242"/>
    </source>
</evidence>
<feature type="compositionally biased region" description="Pro residues" evidence="3">
    <location>
        <begin position="217"/>
        <end position="230"/>
    </location>
</feature>